<dbReference type="EMBL" id="PPTA01000009">
    <property type="protein sequence ID" value="TFB01196.1"/>
    <property type="molecule type" value="Genomic_DNA"/>
</dbReference>
<dbReference type="Proteomes" id="UP001642720">
    <property type="component" value="Unassembled WGS sequence"/>
</dbReference>
<sequence>MTARNNDFEAMAESMRGFLKDAAQTQDSLQQDFVQLSRGIMRQIAEPLVSHMGFNETVSEPVVLLDNACGSGVLTQEVQAALSDEVLAKSSFTCADTAVGMVDLVKKRIVDEKWVNAEAKVLDAMNTGLPDNSFTHVGAALALHLTPDPDAVVKDCIRTLKPGGTFGASTFSKATANMFWIPDIRSALQSLPFDAPMPDPVPMQMHRSGRWDDAAWIEKHLAQDLGLANVSVRENPGRYRFAGADEFLAAFWMMVPWIVSTFWSKEVREAHSVDEVRGLVKKHLEDKYGGEGWSVEWRVITMTATLQPPRPILHNSVAMLFAAVATLVGSLASLAAANLPGTLPSYHYGAPIHVECMNRSSDTGEHVELANHQLQWIPFPTCNETGEPLQFQYGVEGELNCTIPLVTDPFFHLLEFYIHNDAPLSCRLPARPPARVEVVGETPPEQEHIPLIFALAGTLQLSHMHISTHMNVLLHSMPKHHPHHHDSGVLDSAISYSTSPLSHMTGSFTKKLVIGDPLPLSFSVRWFPTPMLPKTEGKVEWQGLGGHIYASTVFYSLVSFIAGLLVAGMYTMGVILPRRLKGRSMGGATPLGYGVGNGWGYSKRKD</sequence>
<accession>A0ABY2H075</accession>
<evidence type="ECO:0000259" key="2">
    <source>
        <dbReference type="Pfam" id="PF08241"/>
    </source>
</evidence>
<organism evidence="3 4">
    <name type="scientific">Trichoderma ghanense</name>
    <dbReference type="NCBI Taxonomy" id="65468"/>
    <lineage>
        <taxon>Eukaryota</taxon>
        <taxon>Fungi</taxon>
        <taxon>Dikarya</taxon>
        <taxon>Ascomycota</taxon>
        <taxon>Pezizomycotina</taxon>
        <taxon>Sordariomycetes</taxon>
        <taxon>Hypocreomycetidae</taxon>
        <taxon>Hypocreales</taxon>
        <taxon>Hypocreaceae</taxon>
        <taxon>Trichoderma</taxon>
    </lineage>
</organism>
<evidence type="ECO:0000313" key="4">
    <source>
        <dbReference type="Proteomes" id="UP001642720"/>
    </source>
</evidence>
<dbReference type="InterPro" id="IPR029063">
    <property type="entry name" value="SAM-dependent_MTases_sf"/>
</dbReference>
<dbReference type="RefSeq" id="XP_073557397.1">
    <property type="nucleotide sequence ID" value="XM_073704058.1"/>
</dbReference>
<dbReference type="Gene3D" id="3.40.50.150">
    <property type="entry name" value="Vaccinia Virus protein VP39"/>
    <property type="match status" value="1"/>
</dbReference>
<reference evidence="3 4" key="1">
    <citation type="submission" date="2018-01" db="EMBL/GenBank/DDBJ databases">
        <title>Genome characterization of the sugarcane-associated fungus Trichoderma ghanense CCMA-1212 and their application in lignocelulose bioconversion.</title>
        <authorList>
            <person name="Steindorff A.S."/>
            <person name="Mendes T.D."/>
            <person name="Vilela E.S.D."/>
            <person name="Rodrigues D.S."/>
            <person name="Formighieri E.F."/>
            <person name="Melo I.S."/>
            <person name="Favaro L.C.L."/>
        </authorList>
    </citation>
    <scope>NUCLEOTIDE SEQUENCE [LARGE SCALE GENOMIC DNA]</scope>
    <source>
        <strain evidence="3 4">CCMA-1212</strain>
    </source>
</reference>
<feature type="transmembrane region" description="Helical" evidence="1">
    <location>
        <begin position="553"/>
        <end position="576"/>
    </location>
</feature>
<dbReference type="PANTHER" id="PTHR40368">
    <property type="entry name" value="YALI0F14399P"/>
    <property type="match status" value="1"/>
</dbReference>
<evidence type="ECO:0000256" key="1">
    <source>
        <dbReference type="SAM" id="Phobius"/>
    </source>
</evidence>
<keyword evidence="1" id="KW-0472">Membrane</keyword>
<dbReference type="InterPro" id="IPR013216">
    <property type="entry name" value="Methyltransf_11"/>
</dbReference>
<dbReference type="PANTHER" id="PTHR40368:SF1">
    <property type="entry name" value="YALI0F14399P"/>
    <property type="match status" value="1"/>
</dbReference>
<keyword evidence="1" id="KW-0812">Transmembrane</keyword>
<dbReference type="GeneID" id="300578508"/>
<comment type="caution">
    <text evidence="3">The sequence shown here is derived from an EMBL/GenBank/DDBJ whole genome shotgun (WGS) entry which is preliminary data.</text>
</comment>
<dbReference type="Pfam" id="PF08241">
    <property type="entry name" value="Methyltransf_11"/>
    <property type="match status" value="1"/>
</dbReference>
<keyword evidence="4" id="KW-1185">Reference proteome</keyword>
<feature type="domain" description="Methyltransferase type 11" evidence="2">
    <location>
        <begin position="65"/>
        <end position="166"/>
    </location>
</feature>
<protein>
    <submittedName>
        <fullName evidence="3">Glandicoline B O-methyltransferase roqN</fullName>
    </submittedName>
</protein>
<gene>
    <name evidence="3" type="ORF">CCMA1212_006864</name>
</gene>
<name>A0ABY2H075_9HYPO</name>
<dbReference type="CDD" id="cd02440">
    <property type="entry name" value="AdoMet_MTases"/>
    <property type="match status" value="1"/>
</dbReference>
<keyword evidence="1" id="KW-1133">Transmembrane helix</keyword>
<dbReference type="SUPFAM" id="SSF53335">
    <property type="entry name" value="S-adenosyl-L-methionine-dependent methyltransferases"/>
    <property type="match status" value="1"/>
</dbReference>
<evidence type="ECO:0000313" key="3">
    <source>
        <dbReference type="EMBL" id="TFB01196.1"/>
    </source>
</evidence>
<proteinExistence type="predicted"/>